<evidence type="ECO:0008006" key="3">
    <source>
        <dbReference type="Google" id="ProtNLM"/>
    </source>
</evidence>
<gene>
    <name evidence="1" type="ORF">LOD99_3920</name>
</gene>
<protein>
    <recommendedName>
        <fullName evidence="3">Transposase</fullName>
    </recommendedName>
</protein>
<sequence length="209" mass="23984">MKIGSFFEGAHIPLTELNLGWGEHTLTDWKNFLRDLCVEEFLANLQPIGGPGHIVEIDESKFGHQKYSRGRMLSGQWIFGGIDRETKDIFMIPVQDSSSRYPLNNPTHLYYRHLLFPTHLIPTSLIILSAQSVSCSHCKLDPFHAHYLDRLDVYCKTPVQYFCARDECCSKARNTEKLRQGGWGALRKQGVDMIQSSKKRIKTIERGIM</sequence>
<dbReference type="Proteomes" id="UP001165289">
    <property type="component" value="Unassembled WGS sequence"/>
</dbReference>
<evidence type="ECO:0000313" key="1">
    <source>
        <dbReference type="EMBL" id="KAI6653084.1"/>
    </source>
</evidence>
<evidence type="ECO:0000313" key="2">
    <source>
        <dbReference type="Proteomes" id="UP001165289"/>
    </source>
</evidence>
<dbReference type="PANTHER" id="PTHR47163">
    <property type="entry name" value="DDE_TNP_IS1595 DOMAIN-CONTAINING PROTEIN"/>
    <property type="match status" value="1"/>
</dbReference>
<dbReference type="EMBL" id="JAKMXF010000295">
    <property type="protein sequence ID" value="KAI6653084.1"/>
    <property type="molecule type" value="Genomic_DNA"/>
</dbReference>
<organism evidence="1 2">
    <name type="scientific">Oopsacas minuta</name>
    <dbReference type="NCBI Taxonomy" id="111878"/>
    <lineage>
        <taxon>Eukaryota</taxon>
        <taxon>Metazoa</taxon>
        <taxon>Porifera</taxon>
        <taxon>Hexactinellida</taxon>
        <taxon>Hexasterophora</taxon>
        <taxon>Lyssacinosida</taxon>
        <taxon>Leucopsacidae</taxon>
        <taxon>Oopsacas</taxon>
    </lineage>
</organism>
<dbReference type="InterPro" id="IPR053164">
    <property type="entry name" value="IS1016-like_transposase"/>
</dbReference>
<keyword evidence="2" id="KW-1185">Reference proteome</keyword>
<name>A0AAV7JVY3_9METZ</name>
<comment type="caution">
    <text evidence="1">The sequence shown here is derived from an EMBL/GenBank/DDBJ whole genome shotgun (WGS) entry which is preliminary data.</text>
</comment>
<proteinExistence type="predicted"/>
<dbReference type="AlphaFoldDB" id="A0AAV7JVY3"/>
<accession>A0AAV7JVY3</accession>
<reference evidence="1 2" key="1">
    <citation type="journal article" date="2023" name="BMC Biol.">
        <title>The compact genome of the sponge Oopsacas minuta (Hexactinellida) is lacking key metazoan core genes.</title>
        <authorList>
            <person name="Santini S."/>
            <person name="Schenkelaars Q."/>
            <person name="Jourda C."/>
            <person name="Duchesne M."/>
            <person name="Belahbib H."/>
            <person name="Rocher C."/>
            <person name="Selva M."/>
            <person name="Riesgo A."/>
            <person name="Vervoort M."/>
            <person name="Leys S.P."/>
            <person name="Kodjabachian L."/>
            <person name="Le Bivic A."/>
            <person name="Borchiellini C."/>
            <person name="Claverie J.M."/>
            <person name="Renard E."/>
        </authorList>
    </citation>
    <scope>NUCLEOTIDE SEQUENCE [LARGE SCALE GENOMIC DNA]</scope>
    <source>
        <strain evidence="1">SPO-2</strain>
    </source>
</reference>
<dbReference type="PANTHER" id="PTHR47163:SF2">
    <property type="entry name" value="SI:DKEY-17M8.2"/>
    <property type="match status" value="1"/>
</dbReference>